<accession>A0A433SF32</accession>
<dbReference type="Proteomes" id="UP000286947">
    <property type="component" value="Unassembled WGS sequence"/>
</dbReference>
<sequence length="150" mass="16311">MKTAPVDGLTTDFSLIGQMDAAQHGLWNAVVELWAWAMKQETSLIRQAIHPGYCGWVIGHPAVQNYETGVLSVGPDSPRVIRCCLQPVGVAVFDDCAGVAHYCYEAQVQMPDSSSGSSSQICGRWSEFYMQQSGKWLMVSVSGGPDGQRQ</sequence>
<evidence type="ECO:0000313" key="2">
    <source>
        <dbReference type="Proteomes" id="UP000286947"/>
    </source>
</evidence>
<evidence type="ECO:0008006" key="3">
    <source>
        <dbReference type="Google" id="ProtNLM"/>
    </source>
</evidence>
<reference evidence="1 2" key="1">
    <citation type="submission" date="2018-01" db="EMBL/GenBank/DDBJ databases">
        <title>Saezia sanguinis gen. nov., sp. nov., in the order Burkholderiales isolated from human blood.</title>
        <authorList>
            <person name="Medina-Pascual M.J."/>
            <person name="Valdezate S."/>
            <person name="Monzon S."/>
            <person name="Cuesta I."/>
            <person name="Carrasco G."/>
            <person name="Villalon P."/>
            <person name="Saez-Nieto J.A."/>
        </authorList>
    </citation>
    <scope>NUCLEOTIDE SEQUENCE [LARGE SCALE GENOMIC DNA]</scope>
    <source>
        <strain evidence="1 2">CNM695-12</strain>
    </source>
</reference>
<proteinExistence type="predicted"/>
<dbReference type="SUPFAM" id="SSF54427">
    <property type="entry name" value="NTF2-like"/>
    <property type="match status" value="1"/>
</dbReference>
<dbReference type="EMBL" id="PQSP01000002">
    <property type="protein sequence ID" value="RUS67379.1"/>
    <property type="molecule type" value="Genomic_DNA"/>
</dbReference>
<dbReference type="AlphaFoldDB" id="A0A433SF32"/>
<organism evidence="1 2">
    <name type="scientific">Saezia sanguinis</name>
    <dbReference type="NCBI Taxonomy" id="1965230"/>
    <lineage>
        <taxon>Bacteria</taxon>
        <taxon>Pseudomonadati</taxon>
        <taxon>Pseudomonadota</taxon>
        <taxon>Betaproteobacteria</taxon>
        <taxon>Burkholderiales</taxon>
        <taxon>Saeziaceae</taxon>
        <taxon>Saezia</taxon>
    </lineage>
</organism>
<comment type="caution">
    <text evidence="1">The sequence shown here is derived from an EMBL/GenBank/DDBJ whole genome shotgun (WGS) entry which is preliminary data.</text>
</comment>
<dbReference type="RefSeq" id="WP_126979363.1">
    <property type="nucleotide sequence ID" value="NZ_PQSP01000002.1"/>
</dbReference>
<evidence type="ECO:0000313" key="1">
    <source>
        <dbReference type="EMBL" id="RUS67379.1"/>
    </source>
</evidence>
<keyword evidence="2" id="KW-1185">Reference proteome</keyword>
<protein>
    <recommendedName>
        <fullName evidence="3">DUF4440 domain-containing protein</fullName>
    </recommendedName>
</protein>
<name>A0A433SF32_9BURK</name>
<gene>
    <name evidence="1" type="ORF">CUZ56_01324</name>
</gene>
<dbReference type="InterPro" id="IPR032710">
    <property type="entry name" value="NTF2-like_dom_sf"/>
</dbReference>
<dbReference type="OrthoDB" id="7059732at2"/>